<dbReference type="Gene3D" id="1.10.10.10">
    <property type="entry name" value="Winged helix-like DNA-binding domain superfamily/Winged helix DNA-binding domain"/>
    <property type="match status" value="1"/>
</dbReference>
<dbReference type="Gene3D" id="3.40.50.300">
    <property type="entry name" value="P-loop containing nucleotide triphosphate hydrolases"/>
    <property type="match status" value="1"/>
</dbReference>
<evidence type="ECO:0000256" key="4">
    <source>
        <dbReference type="ARBA" id="ARBA00023163"/>
    </source>
</evidence>
<name>A0ABV6MPG8_9PSEU</name>
<evidence type="ECO:0000256" key="5">
    <source>
        <dbReference type="PROSITE-ProRule" id="PRU01091"/>
    </source>
</evidence>
<reference evidence="7 8" key="1">
    <citation type="submission" date="2024-09" db="EMBL/GenBank/DDBJ databases">
        <authorList>
            <person name="Sun Q."/>
            <person name="Mori K."/>
        </authorList>
    </citation>
    <scope>NUCLEOTIDE SEQUENCE [LARGE SCALE GENOMIC DNA]</scope>
    <source>
        <strain evidence="7 8">TBRC 1432</strain>
    </source>
</reference>
<protein>
    <submittedName>
        <fullName evidence="7">BTAD domain-containing putative transcriptional regulator</fullName>
    </submittedName>
</protein>
<dbReference type="SMART" id="SM01043">
    <property type="entry name" value="BTAD"/>
    <property type="match status" value="1"/>
</dbReference>
<dbReference type="SUPFAM" id="SSF48452">
    <property type="entry name" value="TPR-like"/>
    <property type="match status" value="1"/>
</dbReference>
<evidence type="ECO:0000313" key="8">
    <source>
        <dbReference type="Proteomes" id="UP001589810"/>
    </source>
</evidence>
<dbReference type="Gene3D" id="1.25.40.10">
    <property type="entry name" value="Tetratricopeptide repeat domain"/>
    <property type="match status" value="1"/>
</dbReference>
<feature type="domain" description="OmpR/PhoB-type" evidence="6">
    <location>
        <begin position="1"/>
        <end position="89"/>
    </location>
</feature>
<dbReference type="PROSITE" id="PS51755">
    <property type="entry name" value="OMPR_PHOB"/>
    <property type="match status" value="1"/>
</dbReference>
<feature type="DNA-binding region" description="OmpR/PhoB-type" evidence="5">
    <location>
        <begin position="1"/>
        <end position="89"/>
    </location>
</feature>
<sequence length="513" mass="54624">MRIRVLGAVDVAADDGCRPVGRKAFAVAAMLAVRLGEHVPVDELADVVWAGNPPAKFRESLYTYVSSLRRALRRPESITRSGAGYRLELDRAEVDLHAFDDLAEHGRRLAAAGDYRAAAAKFTAALTLWRGDALAGLPGSWVAARRQEFADQRLVVMADRVDAELAAGDAEPVVSAPHRYGRRDVSLGQLPRPRQLPADVADFTGRADQLTQLSALLGRSDEGMPLGLITGRPGVGKSCLAVRAAHRASSQFPGGQLFARLGNADPADVLAAFLRALGLSVPSEVDERARLYRSVLADRPALVVLDDAVSEHQVRPLLPGGPGSAVLVTSRRSLTGLHDAKRLPLNPFGLNLGIELLAEIAGSDRVRAEADSAHEIVRLCGGVPLAVRIAGARLVTRPLLRLASLADRLRAPESVLTELVAGDLAVTEGLHWAYDQLAPPDRPALARLAAIGETALTPVKIAALLGLRRFEAEDLLDRLVGAHLVDAAEPGGHISHLVRAFLAGQRDEHAVSA</sequence>
<comment type="caution">
    <text evidence="7">The sequence shown here is derived from an EMBL/GenBank/DDBJ whole genome shotgun (WGS) entry which is preliminary data.</text>
</comment>
<keyword evidence="8" id="KW-1185">Reference proteome</keyword>
<dbReference type="SUPFAM" id="SSF52540">
    <property type="entry name" value="P-loop containing nucleoside triphosphate hydrolases"/>
    <property type="match status" value="1"/>
</dbReference>
<dbReference type="SMART" id="SM00862">
    <property type="entry name" value="Trans_reg_C"/>
    <property type="match status" value="1"/>
</dbReference>
<evidence type="ECO:0000256" key="1">
    <source>
        <dbReference type="ARBA" id="ARBA00005820"/>
    </source>
</evidence>
<evidence type="ECO:0000259" key="6">
    <source>
        <dbReference type="PROSITE" id="PS51755"/>
    </source>
</evidence>
<dbReference type="RefSeq" id="WP_379793965.1">
    <property type="nucleotide sequence ID" value="NZ_JBHLUD010000003.1"/>
</dbReference>
<keyword evidence="2" id="KW-0805">Transcription regulation</keyword>
<gene>
    <name evidence="7" type="ORF">ACFFH7_11860</name>
</gene>
<proteinExistence type="inferred from homology"/>
<dbReference type="Pfam" id="PF03704">
    <property type="entry name" value="BTAD"/>
    <property type="match status" value="1"/>
</dbReference>
<evidence type="ECO:0000256" key="2">
    <source>
        <dbReference type="ARBA" id="ARBA00023015"/>
    </source>
</evidence>
<dbReference type="InterPro" id="IPR036388">
    <property type="entry name" value="WH-like_DNA-bd_sf"/>
</dbReference>
<evidence type="ECO:0000313" key="7">
    <source>
        <dbReference type="EMBL" id="MFC0542181.1"/>
    </source>
</evidence>
<dbReference type="EMBL" id="JBHLUD010000003">
    <property type="protein sequence ID" value="MFC0542181.1"/>
    <property type="molecule type" value="Genomic_DNA"/>
</dbReference>
<accession>A0ABV6MPG8</accession>
<dbReference type="InterPro" id="IPR011990">
    <property type="entry name" value="TPR-like_helical_dom_sf"/>
</dbReference>
<dbReference type="Proteomes" id="UP001589810">
    <property type="component" value="Unassembled WGS sequence"/>
</dbReference>
<dbReference type="InterPro" id="IPR027417">
    <property type="entry name" value="P-loop_NTPase"/>
</dbReference>
<comment type="similarity">
    <text evidence="1">Belongs to the AfsR/DnrI/RedD regulatory family.</text>
</comment>
<dbReference type="PRINTS" id="PR00364">
    <property type="entry name" value="DISEASERSIST"/>
</dbReference>
<dbReference type="PANTHER" id="PTHR35807:SF1">
    <property type="entry name" value="TRANSCRIPTIONAL REGULATOR REDD"/>
    <property type="match status" value="1"/>
</dbReference>
<keyword evidence="3 5" id="KW-0238">DNA-binding</keyword>
<evidence type="ECO:0000256" key="3">
    <source>
        <dbReference type="ARBA" id="ARBA00023125"/>
    </source>
</evidence>
<dbReference type="Pfam" id="PF00486">
    <property type="entry name" value="Trans_reg_C"/>
    <property type="match status" value="1"/>
</dbReference>
<organism evidence="7 8">
    <name type="scientific">Kutzneria chonburiensis</name>
    <dbReference type="NCBI Taxonomy" id="1483604"/>
    <lineage>
        <taxon>Bacteria</taxon>
        <taxon>Bacillati</taxon>
        <taxon>Actinomycetota</taxon>
        <taxon>Actinomycetes</taxon>
        <taxon>Pseudonocardiales</taxon>
        <taxon>Pseudonocardiaceae</taxon>
        <taxon>Kutzneria</taxon>
    </lineage>
</organism>
<dbReference type="InterPro" id="IPR005158">
    <property type="entry name" value="BTAD"/>
</dbReference>
<dbReference type="InterPro" id="IPR001867">
    <property type="entry name" value="OmpR/PhoB-type_DNA-bd"/>
</dbReference>
<dbReference type="PANTHER" id="PTHR35807">
    <property type="entry name" value="TRANSCRIPTIONAL REGULATOR REDD-RELATED"/>
    <property type="match status" value="1"/>
</dbReference>
<keyword evidence="4" id="KW-0804">Transcription</keyword>
<dbReference type="InterPro" id="IPR051677">
    <property type="entry name" value="AfsR-DnrI-RedD_regulator"/>
</dbReference>
<dbReference type="SUPFAM" id="SSF46894">
    <property type="entry name" value="C-terminal effector domain of the bipartite response regulators"/>
    <property type="match status" value="1"/>
</dbReference>
<dbReference type="InterPro" id="IPR016032">
    <property type="entry name" value="Sig_transdc_resp-reg_C-effctor"/>
</dbReference>